<sequence>MDYKQLMASKTYIYLHSLLEPRPNSLRVLIERCKVSRQKEDIDIGTHVIKDTFPIVVDEEMPLLQIDFKTYISYTVNDESFAFSHVAETFEGNCFRIFTKSSYLDFIDNRTIASDIYPDDPYVHYEIVALDHIIDVISYDDPTITEIKRECF</sequence>
<dbReference type="EMBL" id="CP054705">
    <property type="protein sequence ID" value="QQK77583.1"/>
    <property type="molecule type" value="Genomic_DNA"/>
</dbReference>
<dbReference type="KEGG" id="scia:HUG15_19680"/>
<organism evidence="1 2">
    <name type="scientific">Salicibibacter cibarius</name>
    <dbReference type="NCBI Taxonomy" id="2743000"/>
    <lineage>
        <taxon>Bacteria</taxon>
        <taxon>Bacillati</taxon>
        <taxon>Bacillota</taxon>
        <taxon>Bacilli</taxon>
        <taxon>Bacillales</taxon>
        <taxon>Bacillaceae</taxon>
        <taxon>Salicibibacter</taxon>
    </lineage>
</organism>
<gene>
    <name evidence="1" type="ORF">HUG15_19680</name>
</gene>
<evidence type="ECO:0000313" key="1">
    <source>
        <dbReference type="EMBL" id="QQK77583.1"/>
    </source>
</evidence>
<reference evidence="1 2" key="1">
    <citation type="submission" date="2020-06" db="EMBL/GenBank/DDBJ databases">
        <title>Genomic analysis of Salicibibacter sp. NKC5-3.</title>
        <authorList>
            <person name="Oh Y.J."/>
        </authorList>
    </citation>
    <scope>NUCLEOTIDE SEQUENCE [LARGE SCALE GENOMIC DNA]</scope>
    <source>
        <strain evidence="1 2">NKC5-3</strain>
    </source>
</reference>
<proteinExistence type="predicted"/>
<protein>
    <submittedName>
        <fullName evidence="1">Uncharacterized protein</fullName>
    </submittedName>
</protein>
<dbReference type="AlphaFoldDB" id="A0A7T7CD35"/>
<evidence type="ECO:0000313" key="2">
    <source>
        <dbReference type="Proteomes" id="UP000595823"/>
    </source>
</evidence>
<dbReference type="RefSeq" id="WP_200125027.1">
    <property type="nucleotide sequence ID" value="NZ_CP054705.1"/>
</dbReference>
<accession>A0A7T7CD35</accession>
<name>A0A7T7CD35_9BACI</name>
<keyword evidence="2" id="KW-1185">Reference proteome</keyword>
<dbReference type="Proteomes" id="UP000595823">
    <property type="component" value="Chromosome"/>
</dbReference>